<dbReference type="EMBL" id="SHMP01000004">
    <property type="protein sequence ID" value="RZV10307.1"/>
    <property type="molecule type" value="Genomic_DNA"/>
</dbReference>
<name>A0A482Y7T0_9EURY</name>
<accession>A0A482Y7T0</accession>
<organism evidence="2 3">
    <name type="scientific">Natrinema hispanicum</name>
    <dbReference type="NCBI Taxonomy" id="392421"/>
    <lineage>
        <taxon>Archaea</taxon>
        <taxon>Methanobacteriati</taxon>
        <taxon>Methanobacteriota</taxon>
        <taxon>Stenosarchaea group</taxon>
        <taxon>Halobacteria</taxon>
        <taxon>Halobacteriales</taxon>
        <taxon>Natrialbaceae</taxon>
        <taxon>Natrinema</taxon>
    </lineage>
</organism>
<reference evidence="2 3" key="1">
    <citation type="submission" date="2019-02" db="EMBL/GenBank/DDBJ databases">
        <title>Genomic Encyclopedia of Archaeal and Bacterial Type Strains, Phase II (KMG-II): from individual species to whole genera.</title>
        <authorList>
            <person name="Goeker M."/>
        </authorList>
    </citation>
    <scope>NUCLEOTIDE SEQUENCE [LARGE SCALE GENOMIC DNA]</scope>
    <source>
        <strain evidence="2 3">DSM 18328</strain>
    </source>
</reference>
<proteinExistence type="predicted"/>
<dbReference type="AlphaFoldDB" id="A0A482Y7T0"/>
<protein>
    <submittedName>
        <fullName evidence="2">Uncharacterized protein</fullName>
    </submittedName>
</protein>
<evidence type="ECO:0000313" key="2">
    <source>
        <dbReference type="EMBL" id="RZV10307.1"/>
    </source>
</evidence>
<comment type="caution">
    <text evidence="2">The sequence shown here is derived from an EMBL/GenBank/DDBJ whole genome shotgun (WGS) entry which is preliminary data.</text>
</comment>
<feature type="region of interest" description="Disordered" evidence="1">
    <location>
        <begin position="1"/>
        <end position="20"/>
    </location>
</feature>
<sequence>MVAESTNWTPPTSSRSQNHQYRSSNAIYLNIKISILPPSCVQQSSSSPTLGSSTTLYAVIRCLRVVWCRYTVPSGCITIGESPIDRRAGLQTPAGYTLGSSDALTADCVRSCPDRSDVDSPPLRVRSCLSRPGRLPPLRPGFPDTRIGKCQLTTERATGWGKDDGDCVLCHRVSHIRHCCPVRTIGSHPRDVSDSPHSEINNS</sequence>
<dbReference type="Proteomes" id="UP000291097">
    <property type="component" value="Unassembled WGS sequence"/>
</dbReference>
<evidence type="ECO:0000313" key="3">
    <source>
        <dbReference type="Proteomes" id="UP000291097"/>
    </source>
</evidence>
<gene>
    <name evidence="2" type="ORF">BDK88_1460</name>
</gene>
<evidence type="ECO:0000256" key="1">
    <source>
        <dbReference type="SAM" id="MobiDB-lite"/>
    </source>
</evidence>